<keyword evidence="4" id="KW-1185">Reference proteome</keyword>
<name>A2DLH0_TRIV3</name>
<evidence type="ECO:0000256" key="1">
    <source>
        <dbReference type="SAM" id="Coils"/>
    </source>
</evidence>
<dbReference type="InParanoid" id="A2DLH0"/>
<feature type="coiled-coil region" evidence="1">
    <location>
        <begin position="110"/>
        <end position="144"/>
    </location>
</feature>
<dbReference type="VEuPathDB" id="TrichDB:TVAG_268210"/>
<protein>
    <submittedName>
        <fullName evidence="3">Uncharacterized protein</fullName>
    </submittedName>
</protein>
<evidence type="ECO:0000313" key="3">
    <source>
        <dbReference type="EMBL" id="EAY18788.1"/>
    </source>
</evidence>
<dbReference type="KEGG" id="tva:5464302"/>
<proteinExistence type="predicted"/>
<accession>A2DLH0</accession>
<reference evidence="3" key="1">
    <citation type="submission" date="2006-10" db="EMBL/GenBank/DDBJ databases">
        <authorList>
            <person name="Amadeo P."/>
            <person name="Zhao Q."/>
            <person name="Wortman J."/>
            <person name="Fraser-Liggett C."/>
            <person name="Carlton J."/>
        </authorList>
    </citation>
    <scope>NUCLEOTIDE SEQUENCE</scope>
    <source>
        <strain evidence="3">G3</strain>
    </source>
</reference>
<evidence type="ECO:0000256" key="2">
    <source>
        <dbReference type="SAM" id="MobiDB-lite"/>
    </source>
</evidence>
<feature type="region of interest" description="Disordered" evidence="2">
    <location>
        <begin position="240"/>
        <end position="282"/>
    </location>
</feature>
<sequence length="330" mass="38107">MKNTSYQLHANNIDQYLADKSFYTRFNKDEACKIMDYMRVNIDQAVKLLEQAKGKLKPMEVFELIHHWHINFGWDANKAAKISLLLSDLLQCKFINEYICYFMKKIMEFYEDSIKEAKRVRNKNKKITKELEDVNTKVAALSKKSAIDASQIEAYSQIQEAHITMILDLQSEVETMKSKEQNMKSILENKDMELNSLKRYFNSSVDLFALDKSSSDENTQETNMEDQRITLNELKRAMENPPQNDSLLKGGKPELTKSSSQVSFHPAKPSIPRPSRDDSFDQAAKSKLTNEIMSLNAEVVKLTTELVSCKQIIDEQKKIIEDLNKKLQPT</sequence>
<dbReference type="AlphaFoldDB" id="A2DLH0"/>
<gene>
    <name evidence="3" type="ORF">TVAG_268210</name>
</gene>
<dbReference type="SMR" id="A2DLH0"/>
<dbReference type="Proteomes" id="UP000001542">
    <property type="component" value="Unassembled WGS sequence"/>
</dbReference>
<organism evidence="3 4">
    <name type="scientific">Trichomonas vaginalis (strain ATCC PRA-98 / G3)</name>
    <dbReference type="NCBI Taxonomy" id="412133"/>
    <lineage>
        <taxon>Eukaryota</taxon>
        <taxon>Metamonada</taxon>
        <taxon>Parabasalia</taxon>
        <taxon>Trichomonadida</taxon>
        <taxon>Trichomonadidae</taxon>
        <taxon>Trichomonas</taxon>
    </lineage>
</organism>
<keyword evidence="1" id="KW-0175">Coiled coil</keyword>
<dbReference type="RefSeq" id="XP_001579774.1">
    <property type="nucleotide sequence ID" value="XM_001579724.1"/>
</dbReference>
<dbReference type="VEuPathDB" id="TrichDB:TVAGG3_0013630"/>
<evidence type="ECO:0000313" key="4">
    <source>
        <dbReference type="Proteomes" id="UP000001542"/>
    </source>
</evidence>
<reference evidence="3" key="2">
    <citation type="journal article" date="2007" name="Science">
        <title>Draft genome sequence of the sexually transmitted pathogen Trichomonas vaginalis.</title>
        <authorList>
            <person name="Carlton J.M."/>
            <person name="Hirt R.P."/>
            <person name="Silva J.C."/>
            <person name="Delcher A.L."/>
            <person name="Schatz M."/>
            <person name="Zhao Q."/>
            <person name="Wortman J.R."/>
            <person name="Bidwell S.L."/>
            <person name="Alsmark U.C.M."/>
            <person name="Besteiro S."/>
            <person name="Sicheritz-Ponten T."/>
            <person name="Noel C.J."/>
            <person name="Dacks J.B."/>
            <person name="Foster P.G."/>
            <person name="Simillion C."/>
            <person name="Van de Peer Y."/>
            <person name="Miranda-Saavedra D."/>
            <person name="Barton G.J."/>
            <person name="Westrop G.D."/>
            <person name="Mueller S."/>
            <person name="Dessi D."/>
            <person name="Fiori P.L."/>
            <person name="Ren Q."/>
            <person name="Paulsen I."/>
            <person name="Zhang H."/>
            <person name="Bastida-Corcuera F.D."/>
            <person name="Simoes-Barbosa A."/>
            <person name="Brown M.T."/>
            <person name="Hayes R.D."/>
            <person name="Mukherjee M."/>
            <person name="Okumura C.Y."/>
            <person name="Schneider R."/>
            <person name="Smith A.J."/>
            <person name="Vanacova S."/>
            <person name="Villalvazo M."/>
            <person name="Haas B.J."/>
            <person name="Pertea M."/>
            <person name="Feldblyum T.V."/>
            <person name="Utterback T.R."/>
            <person name="Shu C.L."/>
            <person name="Osoegawa K."/>
            <person name="de Jong P.J."/>
            <person name="Hrdy I."/>
            <person name="Horvathova L."/>
            <person name="Zubacova Z."/>
            <person name="Dolezal P."/>
            <person name="Malik S.B."/>
            <person name="Logsdon J.M. Jr."/>
            <person name="Henze K."/>
            <person name="Gupta A."/>
            <person name="Wang C.C."/>
            <person name="Dunne R.L."/>
            <person name="Upcroft J.A."/>
            <person name="Upcroft P."/>
            <person name="White O."/>
            <person name="Salzberg S.L."/>
            <person name="Tang P."/>
            <person name="Chiu C.-H."/>
            <person name="Lee Y.-S."/>
            <person name="Embley T.M."/>
            <person name="Coombs G.H."/>
            <person name="Mottram J.C."/>
            <person name="Tachezy J."/>
            <person name="Fraser-Liggett C.M."/>
            <person name="Johnson P.J."/>
        </authorList>
    </citation>
    <scope>NUCLEOTIDE SEQUENCE [LARGE SCALE GENOMIC DNA]</scope>
    <source>
        <strain evidence="3">G3</strain>
    </source>
</reference>
<dbReference type="EMBL" id="DS113215">
    <property type="protein sequence ID" value="EAY18788.1"/>
    <property type="molecule type" value="Genomic_DNA"/>
</dbReference>
<feature type="coiled-coil region" evidence="1">
    <location>
        <begin position="285"/>
        <end position="326"/>
    </location>
</feature>